<reference evidence="3 4" key="1">
    <citation type="submission" date="2016-11" db="EMBL/GenBank/DDBJ databases">
        <authorList>
            <person name="Jaros S."/>
            <person name="Januszkiewicz K."/>
            <person name="Wedrychowicz H."/>
        </authorList>
    </citation>
    <scope>NUCLEOTIDE SEQUENCE [LARGE SCALE GENOMIC DNA]</scope>
    <source>
        <strain evidence="3 4">DSM 6191</strain>
    </source>
</reference>
<feature type="transmembrane region" description="Helical" evidence="2">
    <location>
        <begin position="12"/>
        <end position="45"/>
    </location>
</feature>
<dbReference type="EMBL" id="FQXU01000004">
    <property type="protein sequence ID" value="SHH93616.1"/>
    <property type="molecule type" value="Genomic_DNA"/>
</dbReference>
<protein>
    <recommendedName>
        <fullName evidence="5">DUF4834 domain-containing protein</fullName>
    </recommendedName>
</protein>
<keyword evidence="2" id="KW-0812">Transmembrane</keyword>
<evidence type="ECO:0000313" key="3">
    <source>
        <dbReference type="EMBL" id="SHH93616.1"/>
    </source>
</evidence>
<gene>
    <name evidence="3" type="ORF">SAMN02745941_01369</name>
</gene>
<evidence type="ECO:0000256" key="2">
    <source>
        <dbReference type="SAM" id="Phobius"/>
    </source>
</evidence>
<feature type="region of interest" description="Disordered" evidence="1">
    <location>
        <begin position="51"/>
        <end position="75"/>
    </location>
</feature>
<dbReference type="Proteomes" id="UP000184241">
    <property type="component" value="Unassembled WGS sequence"/>
</dbReference>
<dbReference type="RefSeq" id="WP_073017976.1">
    <property type="nucleotide sequence ID" value="NZ_FQXU01000004.1"/>
</dbReference>
<sequence>MGRGFSNIVYIILTIVVILGVINIVAFLLPYIIIIIAVLWLYRLIKGKKYSKRERNSSNYRYNSNQANDIQHNEDGDVVDVEYEEIKK</sequence>
<evidence type="ECO:0000313" key="4">
    <source>
        <dbReference type="Proteomes" id="UP000184241"/>
    </source>
</evidence>
<dbReference type="AlphaFoldDB" id="A0A1M5X158"/>
<keyword evidence="2" id="KW-1133">Transmembrane helix</keyword>
<evidence type="ECO:0008006" key="5">
    <source>
        <dbReference type="Google" id="ProtNLM"/>
    </source>
</evidence>
<proteinExistence type="predicted"/>
<name>A0A1M5X158_9CLOT</name>
<accession>A0A1M5X158</accession>
<keyword evidence="2" id="KW-0472">Membrane</keyword>
<evidence type="ECO:0000256" key="1">
    <source>
        <dbReference type="SAM" id="MobiDB-lite"/>
    </source>
</evidence>
<organism evidence="3 4">
    <name type="scientific">Clostridium intestinale DSM 6191</name>
    <dbReference type="NCBI Taxonomy" id="1121320"/>
    <lineage>
        <taxon>Bacteria</taxon>
        <taxon>Bacillati</taxon>
        <taxon>Bacillota</taxon>
        <taxon>Clostridia</taxon>
        <taxon>Eubacteriales</taxon>
        <taxon>Clostridiaceae</taxon>
        <taxon>Clostridium</taxon>
    </lineage>
</organism>